<dbReference type="GO" id="GO:0008017">
    <property type="term" value="F:microtubule binding"/>
    <property type="evidence" value="ECO:0007669"/>
    <property type="project" value="InterPro"/>
</dbReference>
<dbReference type="AlphaFoldDB" id="A0A329SK29"/>
<dbReference type="OrthoDB" id="49395at2759"/>
<sequence length="1011" mass="115297">MRTGDAEASSLMRWLAFYAANAQEDCFSIVLRLLKLAFPAIFEEVKALNGWKAVIATLEGFYETNLAVEVQKLEGTLNNTFTALLELVLGAVVQCETKETFIKDILTMEDVVQADLMAIIEKIMAQGVSVLNVEAVEEKSEDKQDKESPGIGSPLYLSRNAALERVKRENGVLKQENVHLARELEQATTNFRVIELEKEKLIEMMQGLKEQVDADTLKKGRVMHAQYNERINSLQLELDSTKAELKEKKALAGRVPGLSDEVDLLRPLAEKMKKVDSTVAKYKAKIDELSGAKDMLRRLEVTNAELMEKNLALESDRAKAATWQRKLKESKEANTAMEFRITELETALAREREEFRMTRAELEAIQGALQESKAMNAQLQESAGHQLVIDAAESSNSAPTIAGGICELNPELMQKLTRLEYENAELKKQIDSETGARIDELVDEIDDLSRLKKSFEKRYFDTQQTLQSTQSEIKQTKEHFESIVAELRARSREFCERQLCLEEDVAAQTLEKQVVVAMRDRLAAELSESVEREHQLEQEISRRDCELSELQQVCEAFARQNNQLAEQCESLARAREDVEANLTRQVECTSMQVEDANAERMRFQEQKARELEQLTSKLQDDKLKYDADRKRLEAVRISTMKELGRYQEQYSVSNADWSAKEDELNSRLKELERKAQSLKSTIKSQLESNTRLVEKNKAMKADAVEKREIIARLESSTTRLESKVHLLEKERNHFITENTRKRSSVDGISSYSSQLTTQVNLLVTELERVLNENKDLYAKQGRCRCNYESSPRGSTSNSGQKAKNYYLPRIQQVEHDKQQVEHKRRELLLVNAKLIQEQKQLHVKNVSLIDRIHDLEESVNHWQLCDERRRKTEEQPRLSDSELPGAKGQSTGNEPHSSELPDNRSEAMSLASGKKNLHHSNNTTTTFKKRKLYKSPEKTKSTSVEGDSVAADSSFTDARVFFSKLALPAQSTTNLSSEPRPKRRLSRLITRNTIPDESTQEKDKPSECKQQ</sequence>
<dbReference type="InterPro" id="IPR043936">
    <property type="entry name" value="HOOK_N"/>
</dbReference>
<dbReference type="PANTHER" id="PTHR18947:SF28">
    <property type="entry name" value="GIRDIN, ISOFORM A"/>
    <property type="match status" value="1"/>
</dbReference>
<feature type="domain" description="Hook C-terminal" evidence="6">
    <location>
        <begin position="165"/>
        <end position="477"/>
    </location>
</feature>
<dbReference type="Pfam" id="PF05622">
    <property type="entry name" value="HOOK"/>
    <property type="match status" value="1"/>
</dbReference>
<dbReference type="EMBL" id="MJFZ01000122">
    <property type="protein sequence ID" value="RAW37030.1"/>
    <property type="molecule type" value="Genomic_DNA"/>
</dbReference>
<feature type="coiled-coil region" evidence="4">
    <location>
        <begin position="163"/>
        <end position="251"/>
    </location>
</feature>
<feature type="coiled-coil region" evidence="4">
    <location>
        <begin position="279"/>
        <end position="382"/>
    </location>
</feature>
<dbReference type="Proteomes" id="UP000251314">
    <property type="component" value="Unassembled WGS sequence"/>
</dbReference>
<dbReference type="EMBL" id="RCMV01000099">
    <property type="protein sequence ID" value="KAG3224857.1"/>
    <property type="molecule type" value="Genomic_DNA"/>
</dbReference>
<dbReference type="GO" id="GO:0030705">
    <property type="term" value="P:cytoskeleton-dependent intracellular transport"/>
    <property type="evidence" value="ECO:0007669"/>
    <property type="project" value="InterPro"/>
</dbReference>
<gene>
    <name evidence="11" type="ORF">PC110_g6685</name>
    <name evidence="8" type="ORF">PC115_g10420</name>
    <name evidence="9" type="ORF">PC117_g6474</name>
    <name evidence="10" type="ORF">PC129_g4483</name>
</gene>
<comment type="caution">
    <text evidence="11">The sequence shown here is derived from an EMBL/GenBank/DDBJ whole genome shotgun (WGS) entry which is preliminary data.</text>
</comment>
<keyword evidence="2" id="KW-0963">Cytoplasm</keyword>
<dbReference type="EMBL" id="RCMK01000123">
    <property type="protein sequence ID" value="KAG2947850.1"/>
    <property type="molecule type" value="Genomic_DNA"/>
</dbReference>
<evidence type="ECO:0000256" key="2">
    <source>
        <dbReference type="ARBA" id="ARBA00022490"/>
    </source>
</evidence>
<dbReference type="Proteomes" id="UP000760860">
    <property type="component" value="Unassembled WGS sequence"/>
</dbReference>
<evidence type="ECO:0000313" key="9">
    <source>
        <dbReference type="EMBL" id="KAG2947850.1"/>
    </source>
</evidence>
<comment type="subcellular location">
    <subcellularLocation>
        <location evidence="1">Cytoplasm</location>
    </subcellularLocation>
</comment>
<feature type="region of interest" description="Disordered" evidence="5">
    <location>
        <begin position="970"/>
        <end position="1011"/>
    </location>
</feature>
<feature type="compositionally biased region" description="Basic and acidic residues" evidence="5">
    <location>
        <begin position="869"/>
        <end position="880"/>
    </location>
</feature>
<dbReference type="GO" id="GO:0051959">
    <property type="term" value="F:dynein light intermediate chain binding"/>
    <property type="evidence" value="ECO:0007669"/>
    <property type="project" value="TreeGrafter"/>
</dbReference>
<feature type="compositionally biased region" description="Basic and acidic residues" evidence="5">
    <location>
        <begin position="999"/>
        <end position="1011"/>
    </location>
</feature>
<dbReference type="Proteomes" id="UP000774804">
    <property type="component" value="Unassembled WGS sequence"/>
</dbReference>
<feature type="domain" description="HOOK N-terminal" evidence="7">
    <location>
        <begin position="81"/>
        <end position="120"/>
    </location>
</feature>
<dbReference type="InterPro" id="IPR036872">
    <property type="entry name" value="CH_dom_sf"/>
</dbReference>
<keyword evidence="3 4" id="KW-0175">Coiled coil</keyword>
<dbReference type="VEuPathDB" id="FungiDB:PC110_g6685"/>
<evidence type="ECO:0008006" key="13">
    <source>
        <dbReference type="Google" id="ProtNLM"/>
    </source>
</evidence>
<evidence type="ECO:0000256" key="1">
    <source>
        <dbReference type="ARBA" id="ARBA00004496"/>
    </source>
</evidence>
<organism evidence="11 12">
    <name type="scientific">Phytophthora cactorum</name>
    <dbReference type="NCBI Taxonomy" id="29920"/>
    <lineage>
        <taxon>Eukaryota</taxon>
        <taxon>Sar</taxon>
        <taxon>Stramenopiles</taxon>
        <taxon>Oomycota</taxon>
        <taxon>Peronosporomycetes</taxon>
        <taxon>Peronosporales</taxon>
        <taxon>Peronosporaceae</taxon>
        <taxon>Phytophthora</taxon>
    </lineage>
</organism>
<reference evidence="11 12" key="1">
    <citation type="submission" date="2018-01" db="EMBL/GenBank/DDBJ databases">
        <title>Draft genome of the strawberry crown rot pathogen Phytophthora cactorum.</title>
        <authorList>
            <person name="Armitage A.D."/>
            <person name="Lysoe E."/>
            <person name="Nellist C.F."/>
            <person name="Harrison R.J."/>
            <person name="Brurberg M.B."/>
        </authorList>
    </citation>
    <scope>NUCLEOTIDE SEQUENCE [LARGE SCALE GENOMIC DNA]</scope>
    <source>
        <strain evidence="11 12">10300</strain>
    </source>
</reference>
<evidence type="ECO:0000256" key="3">
    <source>
        <dbReference type="ARBA" id="ARBA00023054"/>
    </source>
</evidence>
<reference evidence="8" key="2">
    <citation type="submission" date="2018-10" db="EMBL/GenBank/DDBJ databases">
        <title>Effector identification in a new, highly contiguous assembly of the strawberry crown rot pathogen Phytophthora cactorum.</title>
        <authorList>
            <person name="Armitage A.D."/>
            <person name="Nellist C.F."/>
            <person name="Bates H."/>
            <person name="Vickerstaff R.J."/>
            <person name="Harrison R.J."/>
        </authorList>
    </citation>
    <scope>NUCLEOTIDE SEQUENCE</scope>
    <source>
        <strain evidence="8">4032</strain>
        <strain evidence="9">4040</strain>
        <strain evidence="10">P421</strain>
    </source>
</reference>
<keyword evidence="12" id="KW-1185">Reference proteome</keyword>
<protein>
    <recommendedName>
        <fullName evidence="13">Hook C-terminal domain-containing protein</fullName>
    </recommendedName>
</protein>
<proteinExistence type="predicted"/>
<evidence type="ECO:0000256" key="5">
    <source>
        <dbReference type="SAM" id="MobiDB-lite"/>
    </source>
</evidence>
<evidence type="ECO:0000256" key="4">
    <source>
        <dbReference type="SAM" id="Coils"/>
    </source>
</evidence>
<name>A0A329SK29_9STRA</name>
<feature type="region of interest" description="Disordered" evidence="5">
    <location>
        <begin position="869"/>
        <end position="950"/>
    </location>
</feature>
<evidence type="ECO:0000313" key="8">
    <source>
        <dbReference type="EMBL" id="KAG2918567.1"/>
    </source>
</evidence>
<evidence type="ECO:0000313" key="11">
    <source>
        <dbReference type="EMBL" id="RAW37030.1"/>
    </source>
</evidence>
<dbReference type="PANTHER" id="PTHR18947">
    <property type="entry name" value="HOOK PROTEINS"/>
    <property type="match status" value="1"/>
</dbReference>
<dbReference type="InterPro" id="IPR008636">
    <property type="entry name" value="Hook_C"/>
</dbReference>
<feature type="coiled-coil region" evidence="4">
    <location>
        <begin position="654"/>
        <end position="730"/>
    </location>
</feature>
<dbReference type="Pfam" id="PF19047">
    <property type="entry name" value="HOOK_N"/>
    <property type="match status" value="1"/>
</dbReference>
<feature type="compositionally biased region" description="Polar residues" evidence="5">
    <location>
        <begin position="941"/>
        <end position="950"/>
    </location>
</feature>
<evidence type="ECO:0000259" key="7">
    <source>
        <dbReference type="Pfam" id="PF19047"/>
    </source>
</evidence>
<dbReference type="Proteomes" id="UP000736787">
    <property type="component" value="Unassembled WGS sequence"/>
</dbReference>
<feature type="compositionally biased region" description="Basic and acidic residues" evidence="5">
    <location>
        <begin position="896"/>
        <end position="905"/>
    </location>
</feature>
<feature type="coiled-coil region" evidence="4">
    <location>
        <begin position="409"/>
        <end position="458"/>
    </location>
</feature>
<dbReference type="Gene3D" id="1.10.418.10">
    <property type="entry name" value="Calponin-like domain"/>
    <property type="match status" value="1"/>
</dbReference>
<feature type="coiled-coil region" evidence="4">
    <location>
        <begin position="519"/>
        <end position="624"/>
    </location>
</feature>
<dbReference type="SUPFAM" id="SSF116907">
    <property type="entry name" value="Hook domain"/>
    <property type="match status" value="1"/>
</dbReference>
<dbReference type="GO" id="GO:0005815">
    <property type="term" value="C:microtubule organizing center"/>
    <property type="evidence" value="ECO:0007669"/>
    <property type="project" value="TreeGrafter"/>
</dbReference>
<evidence type="ECO:0000259" key="6">
    <source>
        <dbReference type="Pfam" id="PF05622"/>
    </source>
</evidence>
<dbReference type="GO" id="GO:0005737">
    <property type="term" value="C:cytoplasm"/>
    <property type="evidence" value="ECO:0007669"/>
    <property type="project" value="UniProtKB-SubCell"/>
</dbReference>
<dbReference type="EMBL" id="RCMI01000307">
    <property type="protein sequence ID" value="KAG2918567.1"/>
    <property type="molecule type" value="Genomic_DNA"/>
</dbReference>
<evidence type="ECO:0000313" key="10">
    <source>
        <dbReference type="EMBL" id="KAG3224857.1"/>
    </source>
</evidence>
<accession>A0A329SK29</accession>
<evidence type="ECO:0000313" key="12">
    <source>
        <dbReference type="Proteomes" id="UP000251314"/>
    </source>
</evidence>
<dbReference type="GO" id="GO:0031122">
    <property type="term" value="P:cytoplasmic microtubule organization"/>
    <property type="evidence" value="ECO:0007669"/>
    <property type="project" value="InterPro"/>
</dbReference>